<dbReference type="EMBL" id="JAAGLI010000693">
    <property type="protein sequence ID" value="NEA25893.1"/>
    <property type="molecule type" value="Genomic_DNA"/>
</dbReference>
<sequence length="275" mass="30305">MDASSSTHVVEIRPDVVIKRYRSRRNDEPRREWRALNLLHEHARGVAPAPISADLDAEPPTVVMSRLDGTPLKRGPVAESAVAVASAVARVQEAIPLRTLADLPARAGHPLELLHQVRTWCAAVQHPADNPTVTDALRGAGAWLRQPALDAMLGRPTRPVFGTGDGNLANFLSDGIEVRLVDFEYSGRSDRPYELAELTEHISVQTENGPGMEYVLDRFDLDSAEADKLKNCRRLLTAFWLLRIMGNDEGDPQIRAKVLAGQAARLLTLLDQRDP</sequence>
<protein>
    <submittedName>
        <fullName evidence="1">Aminoglycoside phosphotransferase family protein</fullName>
    </submittedName>
</protein>
<dbReference type="AlphaFoldDB" id="A0A6L9QMI1"/>
<dbReference type="Gene3D" id="3.90.1200.10">
    <property type="match status" value="1"/>
</dbReference>
<accession>A0A6L9QMI1</accession>
<comment type="caution">
    <text evidence="1">The sequence shown here is derived from an EMBL/GenBank/DDBJ whole genome shotgun (WGS) entry which is preliminary data.</text>
</comment>
<evidence type="ECO:0000313" key="1">
    <source>
        <dbReference type="EMBL" id="NEA25893.1"/>
    </source>
</evidence>
<evidence type="ECO:0000313" key="2">
    <source>
        <dbReference type="Proteomes" id="UP000475532"/>
    </source>
</evidence>
<gene>
    <name evidence="1" type="ORF">G3I70_25860</name>
</gene>
<name>A0A6L9QMI1_9ACTN</name>
<dbReference type="Proteomes" id="UP000475532">
    <property type="component" value="Unassembled WGS sequence"/>
</dbReference>
<dbReference type="RefSeq" id="WP_163060045.1">
    <property type="nucleotide sequence ID" value="NZ_JAAGLI010000693.1"/>
</dbReference>
<organism evidence="1 2">
    <name type="scientific">Actinomadura bangladeshensis</name>
    <dbReference type="NCBI Taxonomy" id="453573"/>
    <lineage>
        <taxon>Bacteria</taxon>
        <taxon>Bacillati</taxon>
        <taxon>Actinomycetota</taxon>
        <taxon>Actinomycetes</taxon>
        <taxon>Streptosporangiales</taxon>
        <taxon>Thermomonosporaceae</taxon>
        <taxon>Actinomadura</taxon>
    </lineage>
</organism>
<proteinExistence type="predicted"/>
<dbReference type="SUPFAM" id="SSF56112">
    <property type="entry name" value="Protein kinase-like (PK-like)"/>
    <property type="match status" value="1"/>
</dbReference>
<dbReference type="GO" id="GO:0016740">
    <property type="term" value="F:transferase activity"/>
    <property type="evidence" value="ECO:0007669"/>
    <property type="project" value="UniProtKB-KW"/>
</dbReference>
<keyword evidence="1" id="KW-0808">Transferase</keyword>
<dbReference type="InterPro" id="IPR011009">
    <property type="entry name" value="Kinase-like_dom_sf"/>
</dbReference>
<reference evidence="1 2" key="1">
    <citation type="submission" date="2020-01" db="EMBL/GenBank/DDBJ databases">
        <title>Insect and environment-associated Actinomycetes.</title>
        <authorList>
            <person name="Currrie C."/>
            <person name="Chevrette M."/>
            <person name="Carlson C."/>
            <person name="Stubbendieck R."/>
            <person name="Wendt-Pienkowski E."/>
        </authorList>
    </citation>
    <scope>NUCLEOTIDE SEQUENCE [LARGE SCALE GENOMIC DNA]</scope>
    <source>
        <strain evidence="1 2">SID10258</strain>
    </source>
</reference>